<dbReference type="InterPro" id="IPR032282">
    <property type="entry name" value="HAGH_C"/>
</dbReference>
<accession>A0A656ATG5</accession>
<proteinExistence type="predicted"/>
<evidence type="ECO:0000256" key="4">
    <source>
        <dbReference type="ARBA" id="ARBA00022801"/>
    </source>
</evidence>
<dbReference type="EMBL" id="CWQY01000054">
    <property type="protein sequence ID" value="CSD35132.1"/>
    <property type="molecule type" value="Genomic_DNA"/>
</dbReference>
<dbReference type="Pfam" id="PF16123">
    <property type="entry name" value="HAGH_C"/>
    <property type="match status" value="1"/>
</dbReference>
<sequence length="60" mass="6957">MSRLRAQNQPTLPTTLGREKWVNPFLRTQEPSVIRSVASQVSTLDPLTIFTALREWKNEF</sequence>
<evidence type="ECO:0000256" key="1">
    <source>
        <dbReference type="ARBA" id="ARBA00004963"/>
    </source>
</evidence>
<keyword evidence="3" id="KW-0479">Metal-binding</keyword>
<dbReference type="GO" id="GO:0004416">
    <property type="term" value="F:hydroxyacylglutathione hydrolase activity"/>
    <property type="evidence" value="ECO:0007669"/>
    <property type="project" value="UniProtKB-EC"/>
</dbReference>
<dbReference type="GO" id="GO:0046872">
    <property type="term" value="F:metal ion binding"/>
    <property type="evidence" value="ECO:0007669"/>
    <property type="project" value="UniProtKB-KW"/>
</dbReference>
<dbReference type="Proteomes" id="UP000041770">
    <property type="component" value="Unassembled WGS sequence"/>
</dbReference>
<evidence type="ECO:0000256" key="6">
    <source>
        <dbReference type="ARBA" id="ARBA00031044"/>
    </source>
</evidence>
<dbReference type="Gene3D" id="3.60.15.10">
    <property type="entry name" value="Ribonuclease Z/Hydroxyacylglutathione hydrolase-like"/>
    <property type="match status" value="1"/>
</dbReference>
<gene>
    <name evidence="8" type="ORF">ERS013200_03959</name>
</gene>
<keyword evidence="5" id="KW-0862">Zinc</keyword>
<dbReference type="EC" id="3.1.2.6" evidence="2"/>
<dbReference type="InterPro" id="IPR036866">
    <property type="entry name" value="RibonucZ/Hydroxyglut_hydro"/>
</dbReference>
<evidence type="ECO:0000313" key="8">
    <source>
        <dbReference type="EMBL" id="CSD35132.1"/>
    </source>
</evidence>
<evidence type="ECO:0000256" key="5">
    <source>
        <dbReference type="ARBA" id="ARBA00022833"/>
    </source>
</evidence>
<comment type="pathway">
    <text evidence="1">Secondary metabolite metabolism; methylglyoxal degradation; (R)-lactate from methylglyoxal: step 2/2.</text>
</comment>
<evidence type="ECO:0000259" key="7">
    <source>
        <dbReference type="Pfam" id="PF16123"/>
    </source>
</evidence>
<name>A0A656ATG5_VIBCL</name>
<feature type="domain" description="Hydroxyacylglutathione hydrolase C-terminal" evidence="7">
    <location>
        <begin position="3"/>
        <end position="60"/>
    </location>
</feature>
<dbReference type="SUPFAM" id="SSF56281">
    <property type="entry name" value="Metallo-hydrolase/oxidoreductase"/>
    <property type="match status" value="1"/>
</dbReference>
<protein>
    <recommendedName>
        <fullName evidence="2">hydroxyacylglutathione hydrolase</fullName>
        <ecNumber evidence="2">3.1.2.6</ecNumber>
    </recommendedName>
    <alternativeName>
        <fullName evidence="6">Glyoxalase II</fullName>
    </alternativeName>
</protein>
<dbReference type="InterPro" id="IPR050110">
    <property type="entry name" value="Glyoxalase_II_hydrolase"/>
</dbReference>
<reference evidence="8 9" key="1">
    <citation type="submission" date="2015-07" db="EMBL/GenBank/DDBJ databases">
        <authorList>
            <consortium name="Pathogen Informatics"/>
        </authorList>
    </citation>
    <scope>NUCLEOTIDE SEQUENCE [LARGE SCALE GENOMIC DNA]</scope>
    <source>
        <strain evidence="8 9">A316</strain>
    </source>
</reference>
<evidence type="ECO:0000313" key="9">
    <source>
        <dbReference type="Proteomes" id="UP000041770"/>
    </source>
</evidence>
<keyword evidence="4 8" id="KW-0378">Hydrolase</keyword>
<dbReference type="AlphaFoldDB" id="A0A656ATG5"/>
<organism evidence="8 9">
    <name type="scientific">Vibrio cholerae</name>
    <dbReference type="NCBI Taxonomy" id="666"/>
    <lineage>
        <taxon>Bacteria</taxon>
        <taxon>Pseudomonadati</taxon>
        <taxon>Pseudomonadota</taxon>
        <taxon>Gammaproteobacteria</taxon>
        <taxon>Vibrionales</taxon>
        <taxon>Vibrionaceae</taxon>
        <taxon>Vibrio</taxon>
    </lineage>
</organism>
<dbReference type="PANTHER" id="PTHR43705">
    <property type="entry name" value="HYDROXYACYLGLUTATHIONE HYDROLASE"/>
    <property type="match status" value="1"/>
</dbReference>
<evidence type="ECO:0000256" key="2">
    <source>
        <dbReference type="ARBA" id="ARBA00011917"/>
    </source>
</evidence>
<dbReference type="PANTHER" id="PTHR43705:SF1">
    <property type="entry name" value="HYDROXYACYLGLUTATHIONE HYDROLASE GLOB"/>
    <property type="match status" value="1"/>
</dbReference>
<evidence type="ECO:0000256" key="3">
    <source>
        <dbReference type="ARBA" id="ARBA00022723"/>
    </source>
</evidence>